<organism evidence="15 16">
    <name type="scientific">Catenulispora acidiphila (strain DSM 44928 / JCM 14897 / NBRC 102108 / NRRL B-24433 / ID139908)</name>
    <dbReference type="NCBI Taxonomy" id="479433"/>
    <lineage>
        <taxon>Bacteria</taxon>
        <taxon>Bacillati</taxon>
        <taxon>Actinomycetota</taxon>
        <taxon>Actinomycetes</taxon>
        <taxon>Catenulisporales</taxon>
        <taxon>Catenulisporaceae</taxon>
        <taxon>Catenulispora</taxon>
    </lineage>
</organism>
<dbReference type="InterPro" id="IPR027417">
    <property type="entry name" value="P-loop_NTPase"/>
</dbReference>
<keyword evidence="16" id="KW-1185">Reference proteome</keyword>
<dbReference type="GO" id="GO:0005737">
    <property type="term" value="C:cytoplasm"/>
    <property type="evidence" value="ECO:0007669"/>
    <property type="project" value="UniProtKB-SubCell"/>
</dbReference>
<accession>C7QDS9</accession>
<dbReference type="PROSITE" id="PS50893">
    <property type="entry name" value="ABC_TRANSPORTER_2"/>
    <property type="match status" value="1"/>
</dbReference>
<dbReference type="GO" id="GO:0006281">
    <property type="term" value="P:DNA repair"/>
    <property type="evidence" value="ECO:0007669"/>
    <property type="project" value="UniProtKB-KW"/>
</dbReference>
<dbReference type="CDD" id="cd03270">
    <property type="entry name" value="ABC_UvrA_I"/>
    <property type="match status" value="1"/>
</dbReference>
<name>C7QDS9_CATAD</name>
<dbReference type="Gene3D" id="3.40.50.300">
    <property type="entry name" value="P-loop containing nucleotide triphosphate hydrolases"/>
    <property type="match status" value="2"/>
</dbReference>
<dbReference type="STRING" id="479433.Caci_5845"/>
<evidence type="ECO:0000313" key="15">
    <source>
        <dbReference type="EMBL" id="ACU74703.1"/>
    </source>
</evidence>
<dbReference type="RefSeq" id="WP_015794432.1">
    <property type="nucleotide sequence ID" value="NC_013131.1"/>
</dbReference>
<dbReference type="AlphaFoldDB" id="C7QDS9"/>
<evidence type="ECO:0000256" key="3">
    <source>
        <dbReference type="ARBA" id="ARBA00022737"/>
    </source>
</evidence>
<dbReference type="GO" id="GO:0003677">
    <property type="term" value="F:DNA binding"/>
    <property type="evidence" value="ECO:0007669"/>
    <property type="project" value="UniProtKB-KW"/>
</dbReference>
<evidence type="ECO:0000256" key="4">
    <source>
        <dbReference type="ARBA" id="ARBA00022741"/>
    </source>
</evidence>
<keyword evidence="4" id="KW-0547">Nucleotide-binding</keyword>
<dbReference type="Proteomes" id="UP000000851">
    <property type="component" value="Chromosome"/>
</dbReference>
<sequence length="790" mass="83659">MQNVTEWIEVRGAREHNLRAVDVAVPKRALTAVTGVSGSGKSSLVFDTIAVEARRQLNETLPAFVRGFLPALSRPAVDAVEHLPAVITVDQRRLRGGARSTVGTITDIAPLLRLLFSRAGQPSVPHVDAFSFNMPAGMCPGCEGIGEATVVDLDVFLDRSRSLQDGALRCEVFAVGSRNWQILAGSGRLDPRRPVAEYTETELHDLLYADDGMVAMEFQGQGYNASYEGAVTKFRRLYLDQDPEMRSGRTRKLVAAYTTTACCPDCGGTRLSPLALSSRINGSTIADLSAMPASDLVKVLETMADPAIAPLLNALWARLEDLVGIGLGYLSLDRRTASLSGGEAQRVKLVRQLASSLNDLLYVFDEPSIGMHPRDVSRMTDLLRALRDKGNSVLVVEHDRDVIVAADHVIDLGPGAGTAGGEIGYTGDVAGLRGSATLTGRFLDEPVRLKASVRAATGKLPVVDARAHNLTGFDIDVPTGVLTVLTGVAGSGKSSLAHNVLRVQHPMVIAVDQAPPGANRRSTVATYTGVQDPIRKAFARANGVDPALFSANSAGACPECAGLGVIEQDLAYLDTVTTTCAACHGRRFTEEVLRYRLRGRSIGDVLETTVAEAAEFFAADRRVSPVLGTLATVGLDYLRLGQPLTTLSGGESQRLKLAGHLSEPGGVYVLDEPTTGLHMSDVRRLLAALDRLIDEHGATIVVIEHNLDLVAHADWLIDLGPEAGSDGGRVLYEGPPAGLLHARGSHTGEYLRRAVEAAGVEAGGVEAAGVEEAGVAETAIDSASAVKAAR</sequence>
<dbReference type="GO" id="GO:0005524">
    <property type="term" value="F:ATP binding"/>
    <property type="evidence" value="ECO:0007669"/>
    <property type="project" value="UniProtKB-KW"/>
</dbReference>
<keyword evidence="5" id="KW-0227">DNA damage</keyword>
<evidence type="ECO:0000256" key="8">
    <source>
        <dbReference type="ARBA" id="ARBA00022881"/>
    </source>
</evidence>
<evidence type="ECO:0000256" key="2">
    <source>
        <dbReference type="ARBA" id="ARBA00022490"/>
    </source>
</evidence>
<dbReference type="Gene3D" id="1.20.1580.10">
    <property type="entry name" value="ABC transporter ATPase like domain"/>
    <property type="match status" value="2"/>
</dbReference>
<dbReference type="InterPro" id="IPR017871">
    <property type="entry name" value="ABC_transporter-like_CS"/>
</dbReference>
<dbReference type="PANTHER" id="PTHR43152:SF2">
    <property type="entry name" value="DRUG RESISTANCE ABC TRANSPORTER"/>
    <property type="match status" value="1"/>
</dbReference>
<keyword evidence="7" id="KW-0067">ATP-binding</keyword>
<comment type="similarity">
    <text evidence="11">Belongs to the ABC transporter superfamily. UvrA family.</text>
</comment>
<dbReference type="EMBL" id="CP001700">
    <property type="protein sequence ID" value="ACU74703.1"/>
    <property type="molecule type" value="Genomic_DNA"/>
</dbReference>
<reference evidence="15 16" key="1">
    <citation type="journal article" date="2009" name="Stand. Genomic Sci.">
        <title>Complete genome sequence of Catenulispora acidiphila type strain (ID 139908).</title>
        <authorList>
            <person name="Copeland A."/>
            <person name="Lapidus A."/>
            <person name="Glavina Del Rio T."/>
            <person name="Nolan M."/>
            <person name="Lucas S."/>
            <person name="Chen F."/>
            <person name="Tice H."/>
            <person name="Cheng J.F."/>
            <person name="Bruce D."/>
            <person name="Goodwin L."/>
            <person name="Pitluck S."/>
            <person name="Mikhailova N."/>
            <person name="Pati A."/>
            <person name="Ivanova N."/>
            <person name="Mavromatis K."/>
            <person name="Chen A."/>
            <person name="Palaniappan K."/>
            <person name="Chain P."/>
            <person name="Land M."/>
            <person name="Hauser L."/>
            <person name="Chang Y.J."/>
            <person name="Jeffries C.D."/>
            <person name="Chertkov O."/>
            <person name="Brettin T."/>
            <person name="Detter J.C."/>
            <person name="Han C."/>
            <person name="Ali Z."/>
            <person name="Tindall B.J."/>
            <person name="Goker M."/>
            <person name="Bristow J."/>
            <person name="Eisen J.A."/>
            <person name="Markowitz V."/>
            <person name="Hugenholtz P."/>
            <person name="Kyrpides N.C."/>
            <person name="Klenk H.P."/>
        </authorList>
    </citation>
    <scope>NUCLEOTIDE SEQUENCE [LARGE SCALE GENOMIC DNA]</scope>
    <source>
        <strain evidence="16">DSM 44928 / JCM 14897 / NBRC 102108 / NRRL B-24433 / ID139908</strain>
    </source>
</reference>
<evidence type="ECO:0000313" key="16">
    <source>
        <dbReference type="Proteomes" id="UP000000851"/>
    </source>
</evidence>
<dbReference type="GO" id="GO:0004518">
    <property type="term" value="F:nuclease activity"/>
    <property type="evidence" value="ECO:0007669"/>
    <property type="project" value="UniProtKB-KW"/>
</dbReference>
<comment type="subcellular location">
    <subcellularLocation>
        <location evidence="1">Cytoplasm</location>
    </subcellularLocation>
</comment>
<evidence type="ECO:0000256" key="6">
    <source>
        <dbReference type="ARBA" id="ARBA00022769"/>
    </source>
</evidence>
<keyword evidence="2" id="KW-0963">Cytoplasm</keyword>
<protein>
    <recommendedName>
        <fullName evidence="12">UvrABC system protein A</fullName>
    </recommendedName>
    <alternativeName>
        <fullName evidence="13">Excinuclease ABC subunit A</fullName>
    </alternativeName>
</protein>
<dbReference type="KEGG" id="cai:Caci_5845"/>
<evidence type="ECO:0000256" key="9">
    <source>
        <dbReference type="ARBA" id="ARBA00023125"/>
    </source>
</evidence>
<dbReference type="PROSITE" id="PS00211">
    <property type="entry name" value="ABC_TRANSPORTER_1"/>
    <property type="match status" value="1"/>
</dbReference>
<feature type="domain" description="ABC transporter" evidence="14">
    <location>
        <begin position="447"/>
        <end position="752"/>
    </location>
</feature>
<dbReference type="InterPro" id="IPR003439">
    <property type="entry name" value="ABC_transporter-like_ATP-bd"/>
</dbReference>
<keyword evidence="9" id="KW-0238">DNA-binding</keyword>
<evidence type="ECO:0000256" key="10">
    <source>
        <dbReference type="ARBA" id="ARBA00023204"/>
    </source>
</evidence>
<dbReference type="SUPFAM" id="SSF52540">
    <property type="entry name" value="P-loop containing nucleoside triphosphate hydrolases"/>
    <property type="match status" value="2"/>
</dbReference>
<evidence type="ECO:0000256" key="5">
    <source>
        <dbReference type="ARBA" id="ARBA00022763"/>
    </source>
</evidence>
<evidence type="ECO:0000256" key="12">
    <source>
        <dbReference type="ARBA" id="ARBA00039316"/>
    </source>
</evidence>
<keyword evidence="3" id="KW-0677">Repeat</keyword>
<dbReference type="InParanoid" id="C7QDS9"/>
<dbReference type="Pfam" id="PF00005">
    <property type="entry name" value="ABC_tran"/>
    <property type="match status" value="1"/>
</dbReference>
<keyword evidence="8" id="KW-0267">Excision nuclease</keyword>
<evidence type="ECO:0000256" key="7">
    <source>
        <dbReference type="ARBA" id="ARBA00022840"/>
    </source>
</evidence>
<dbReference type="eggNOG" id="COG0178">
    <property type="taxonomic scope" value="Bacteria"/>
</dbReference>
<proteinExistence type="inferred from homology"/>
<evidence type="ECO:0000256" key="11">
    <source>
        <dbReference type="ARBA" id="ARBA00038000"/>
    </source>
</evidence>
<dbReference type="PANTHER" id="PTHR43152">
    <property type="entry name" value="UVRABC SYSTEM PROTEIN A"/>
    <property type="match status" value="1"/>
</dbReference>
<evidence type="ECO:0000256" key="1">
    <source>
        <dbReference type="ARBA" id="ARBA00004496"/>
    </source>
</evidence>
<dbReference type="GO" id="GO:0016887">
    <property type="term" value="F:ATP hydrolysis activity"/>
    <property type="evidence" value="ECO:0007669"/>
    <property type="project" value="InterPro"/>
</dbReference>
<dbReference type="OrthoDB" id="9809851at2"/>
<dbReference type="Gene3D" id="1.10.8.280">
    <property type="entry name" value="ABC transporter ATPase domain-like"/>
    <property type="match status" value="1"/>
</dbReference>
<dbReference type="HOGENOM" id="CLU_001370_2_1_11"/>
<keyword evidence="6" id="KW-0228">DNA excision</keyword>
<evidence type="ECO:0000259" key="14">
    <source>
        <dbReference type="PROSITE" id="PS50893"/>
    </source>
</evidence>
<evidence type="ECO:0000256" key="13">
    <source>
        <dbReference type="ARBA" id="ARBA00042156"/>
    </source>
</evidence>
<keyword evidence="10" id="KW-0234">DNA repair</keyword>
<gene>
    <name evidence="15" type="ordered locus">Caci_5845</name>
</gene>